<dbReference type="Gene3D" id="1.10.1670.10">
    <property type="entry name" value="Helix-hairpin-Helix base-excision DNA repair enzymes (C-terminal)"/>
    <property type="match status" value="1"/>
</dbReference>
<dbReference type="InterPro" id="IPR003265">
    <property type="entry name" value="HhH-GPD_domain"/>
</dbReference>
<dbReference type="PANTHER" id="PTHR10242:SF2">
    <property type="entry name" value="N-GLYCOSYLASE_DNA LYASE"/>
    <property type="match status" value="1"/>
</dbReference>
<evidence type="ECO:0000256" key="10">
    <source>
        <dbReference type="ARBA" id="ARBA00023295"/>
    </source>
</evidence>
<evidence type="ECO:0000256" key="6">
    <source>
        <dbReference type="ARBA" id="ARBA00023204"/>
    </source>
</evidence>
<dbReference type="GO" id="GO:0003684">
    <property type="term" value="F:damaged DNA binding"/>
    <property type="evidence" value="ECO:0007669"/>
    <property type="project" value="InterPro"/>
</dbReference>
<dbReference type="PANTHER" id="PTHR10242">
    <property type="entry name" value="8-OXOGUANINE DNA GLYCOSYLASE"/>
    <property type="match status" value="1"/>
</dbReference>
<dbReference type="GO" id="GO:0006285">
    <property type="term" value="P:base-excision repair, AP site formation"/>
    <property type="evidence" value="ECO:0007669"/>
    <property type="project" value="TreeGrafter"/>
</dbReference>
<keyword evidence="7 16" id="KW-0456">Lyase</keyword>
<keyword evidence="10" id="KW-0326">Glycosidase</keyword>
<dbReference type="InterPro" id="IPR052054">
    <property type="entry name" value="Oxidative_DNA_repair_enzyme"/>
</dbReference>
<dbReference type="InterPro" id="IPR011257">
    <property type="entry name" value="DNA_glycosylase"/>
</dbReference>
<keyword evidence="4" id="KW-0227">DNA damage</keyword>
<dbReference type="FunFam" id="1.10.1670.10:FF:000005">
    <property type="entry name" value="N-glycosylase/DNA lyase OGG1"/>
    <property type="match status" value="1"/>
</dbReference>
<comment type="catalytic activity">
    <reaction evidence="12">
        <text>2'-deoxyribonucleotide-(2'-deoxyribose 5'-phosphate)-2'-deoxyribonucleotide-DNA = a 3'-end 2'-deoxyribonucleotide-(2,3-dehydro-2,3-deoxyribose 5'-phosphate)-DNA + a 5'-end 5'-phospho-2'-deoxyribonucleoside-DNA + H(+)</text>
        <dbReference type="Rhea" id="RHEA:66592"/>
        <dbReference type="Rhea" id="RHEA-COMP:13180"/>
        <dbReference type="Rhea" id="RHEA-COMP:16897"/>
        <dbReference type="Rhea" id="RHEA-COMP:17067"/>
        <dbReference type="ChEBI" id="CHEBI:15378"/>
        <dbReference type="ChEBI" id="CHEBI:136412"/>
        <dbReference type="ChEBI" id="CHEBI:157695"/>
        <dbReference type="ChEBI" id="CHEBI:167181"/>
        <dbReference type="EC" id="4.2.99.18"/>
    </reaction>
</comment>
<dbReference type="Proteomes" id="UP001152320">
    <property type="component" value="Chromosome 7"/>
</dbReference>
<dbReference type="GO" id="GO:0140078">
    <property type="term" value="F:class I DNA-(apurinic or apyrimidinic site) endonuclease activity"/>
    <property type="evidence" value="ECO:0007669"/>
    <property type="project" value="UniProtKB-EC"/>
</dbReference>
<dbReference type="EC" id="4.2.99.18" evidence="3"/>
<protein>
    <recommendedName>
        <fullName evidence="13">N-glycosylase/DNA lyase</fullName>
        <ecNumber evidence="3">4.2.99.18</ecNumber>
    </recommendedName>
</protein>
<dbReference type="SMART" id="SM00478">
    <property type="entry name" value="ENDO3c"/>
    <property type="match status" value="1"/>
</dbReference>
<evidence type="ECO:0000256" key="2">
    <source>
        <dbReference type="ARBA" id="ARBA00010679"/>
    </source>
</evidence>
<organism evidence="16 17">
    <name type="scientific">Holothuria leucospilota</name>
    <name type="common">Black long sea cucumber</name>
    <name type="synonym">Mertensiothuria leucospilota</name>
    <dbReference type="NCBI Taxonomy" id="206669"/>
    <lineage>
        <taxon>Eukaryota</taxon>
        <taxon>Metazoa</taxon>
        <taxon>Echinodermata</taxon>
        <taxon>Eleutherozoa</taxon>
        <taxon>Echinozoa</taxon>
        <taxon>Holothuroidea</taxon>
        <taxon>Aspidochirotacea</taxon>
        <taxon>Aspidochirotida</taxon>
        <taxon>Holothuriidae</taxon>
        <taxon>Holothuria</taxon>
    </lineage>
</organism>
<name>A0A9Q1C4P3_HOLLE</name>
<evidence type="ECO:0000256" key="14">
    <source>
        <dbReference type="SAM" id="MobiDB-lite"/>
    </source>
</evidence>
<reference evidence="16" key="1">
    <citation type="submission" date="2021-10" db="EMBL/GenBank/DDBJ databases">
        <title>Tropical sea cucumber genome reveals ecological adaptation and Cuvierian tubules defense mechanism.</title>
        <authorList>
            <person name="Chen T."/>
        </authorList>
    </citation>
    <scope>NUCLEOTIDE SEQUENCE</scope>
    <source>
        <strain evidence="16">Nanhai2018</strain>
        <tissue evidence="16">Muscle</tissue>
    </source>
</reference>
<evidence type="ECO:0000256" key="12">
    <source>
        <dbReference type="ARBA" id="ARBA00044632"/>
    </source>
</evidence>
<keyword evidence="8" id="KW-0539">Nucleus</keyword>
<dbReference type="OrthoDB" id="238681at2759"/>
<dbReference type="SUPFAM" id="SSF48150">
    <property type="entry name" value="DNA-glycosylase"/>
    <property type="match status" value="1"/>
</dbReference>
<feature type="compositionally biased region" description="Basic residues" evidence="14">
    <location>
        <begin position="280"/>
        <end position="292"/>
    </location>
</feature>
<dbReference type="GO" id="GO:0006289">
    <property type="term" value="P:nucleotide-excision repair"/>
    <property type="evidence" value="ECO:0007669"/>
    <property type="project" value="InterPro"/>
</dbReference>
<dbReference type="Pfam" id="PF00730">
    <property type="entry name" value="HhH-GPD"/>
    <property type="match status" value="1"/>
</dbReference>
<evidence type="ECO:0000256" key="4">
    <source>
        <dbReference type="ARBA" id="ARBA00022763"/>
    </source>
</evidence>
<evidence type="ECO:0000259" key="15">
    <source>
        <dbReference type="SMART" id="SM00478"/>
    </source>
</evidence>
<dbReference type="EMBL" id="JAIZAY010000007">
    <property type="protein sequence ID" value="KAJ8039213.1"/>
    <property type="molecule type" value="Genomic_DNA"/>
</dbReference>
<keyword evidence="9" id="KW-0511">Multifunctional enzyme</keyword>
<dbReference type="SUPFAM" id="SSF55945">
    <property type="entry name" value="TATA-box binding protein-like"/>
    <property type="match status" value="1"/>
</dbReference>
<dbReference type="InterPro" id="IPR012904">
    <property type="entry name" value="OGG_N"/>
</dbReference>
<dbReference type="GO" id="GO:0005634">
    <property type="term" value="C:nucleus"/>
    <property type="evidence" value="ECO:0007669"/>
    <property type="project" value="UniProtKB-SubCell"/>
</dbReference>
<evidence type="ECO:0000256" key="3">
    <source>
        <dbReference type="ARBA" id="ARBA00012720"/>
    </source>
</evidence>
<comment type="caution">
    <text evidence="16">The sequence shown here is derived from an EMBL/GenBank/DDBJ whole genome shotgun (WGS) entry which is preliminary data.</text>
</comment>
<dbReference type="AlphaFoldDB" id="A0A9Q1C4P3"/>
<evidence type="ECO:0000256" key="13">
    <source>
        <dbReference type="ARBA" id="ARBA00073127"/>
    </source>
</evidence>
<comment type="similarity">
    <text evidence="2">Belongs to the type-1 OGG1 family.</text>
</comment>
<dbReference type="Pfam" id="PF07934">
    <property type="entry name" value="OGG_N"/>
    <property type="match status" value="1"/>
</dbReference>
<evidence type="ECO:0000256" key="1">
    <source>
        <dbReference type="ARBA" id="ARBA00004123"/>
    </source>
</evidence>
<comment type="subcellular location">
    <subcellularLocation>
        <location evidence="1">Nucleus</location>
    </subcellularLocation>
</comment>
<evidence type="ECO:0000313" key="16">
    <source>
        <dbReference type="EMBL" id="KAJ8039213.1"/>
    </source>
</evidence>
<dbReference type="GO" id="GO:0034039">
    <property type="term" value="F:8-oxo-7,8-dihydroguanine DNA N-glycosylase activity"/>
    <property type="evidence" value="ECO:0007669"/>
    <property type="project" value="TreeGrafter"/>
</dbReference>
<keyword evidence="17" id="KW-1185">Reference proteome</keyword>
<feature type="compositionally biased region" description="Basic and acidic residues" evidence="14">
    <location>
        <begin position="265"/>
        <end position="279"/>
    </location>
</feature>
<evidence type="ECO:0000256" key="11">
    <source>
        <dbReference type="ARBA" id="ARBA00025652"/>
    </source>
</evidence>
<evidence type="ECO:0000256" key="5">
    <source>
        <dbReference type="ARBA" id="ARBA00022801"/>
    </source>
</evidence>
<accession>A0A9Q1C4P3</accession>
<comment type="function">
    <text evidence="11">DNA repair enzyme that incises DNA at 8-oxoG residues. Excises 7,8-dihydro-8-oxoguanine and 2,6-diamino-4-hydroxy-5-N-methylformamidopyrimidine (FAPY) from damaged DNA. Has a beta-lyase activity that nicks DNA 3' to the lesion.</text>
</comment>
<evidence type="ECO:0000256" key="9">
    <source>
        <dbReference type="ARBA" id="ARBA00023268"/>
    </source>
</evidence>
<evidence type="ECO:0000256" key="8">
    <source>
        <dbReference type="ARBA" id="ARBA00023242"/>
    </source>
</evidence>
<keyword evidence="6" id="KW-0234">DNA repair</keyword>
<dbReference type="Gene3D" id="1.10.340.30">
    <property type="entry name" value="Hypothetical protein, domain 2"/>
    <property type="match status" value="1"/>
</dbReference>
<keyword evidence="5" id="KW-0378">Hydrolase</keyword>
<gene>
    <name evidence="16" type="ORF">HOLleu_16857</name>
</gene>
<feature type="domain" description="HhH-GPD" evidence="15">
    <location>
        <begin position="83"/>
        <end position="256"/>
    </location>
</feature>
<dbReference type="CDD" id="cd00056">
    <property type="entry name" value="ENDO3c"/>
    <property type="match status" value="1"/>
</dbReference>
<evidence type="ECO:0000256" key="7">
    <source>
        <dbReference type="ARBA" id="ARBA00023239"/>
    </source>
</evidence>
<dbReference type="FunFam" id="1.10.340.30:FF:000006">
    <property type="entry name" value="N-glycosylase/DNA lyase isoform X2"/>
    <property type="match status" value="1"/>
</dbReference>
<sequence length="299" mass="34112">MEKNSKKRRKKESSSVKMAPSCLAEVADPERILRDYSQLETQLAPLYEKWKSVDKNFSDRGSLFPGVRILRQDPVENLFSFICSSNNNISRISGMVEKLCTEYGTLAGILDGDKWYNFPSVSSLAGKDTESELRKLGFGYRAKFIHQTANILSEERSTDWLHTLRKLSYEEAHAELQKLPGVGAKVSDCVCLFSLDKPGAIPVDTHVWQIASRDYMPELKSKKSLTDKTYREIGEFFRELFGEYAGWAHSVLFSADLKKFQDIAEGRKSQHSTDEEVVHPNKKQRKSSKKPSKKETKEK</sequence>
<proteinExistence type="inferred from homology"/>
<feature type="region of interest" description="Disordered" evidence="14">
    <location>
        <begin position="265"/>
        <end position="299"/>
    </location>
</feature>
<evidence type="ECO:0000313" key="17">
    <source>
        <dbReference type="Proteomes" id="UP001152320"/>
    </source>
</evidence>
<dbReference type="InterPro" id="IPR023170">
    <property type="entry name" value="HhH_base_excis_C"/>
</dbReference>